<comment type="caution">
    <text evidence="1">The sequence shown here is derived from an EMBL/GenBank/DDBJ whole genome shotgun (WGS) entry which is preliminary data.</text>
</comment>
<name>A7A454_BIFAD</name>
<evidence type="ECO:0000313" key="1">
    <source>
        <dbReference type="EMBL" id="EDN83686.1"/>
    </source>
</evidence>
<sequence>MEHAVSAGMRIAVQSNAQTRFAIKETERKEGVRVCMNH</sequence>
<evidence type="ECO:0000313" key="2">
    <source>
        <dbReference type="Proteomes" id="UP000003773"/>
    </source>
</evidence>
<dbReference type="HOGENOM" id="CLU_3325054_0_0_11"/>
<dbReference type="AlphaFoldDB" id="A7A454"/>
<protein>
    <submittedName>
        <fullName evidence="1">Uncharacterized protein</fullName>
    </submittedName>
</protein>
<proteinExistence type="predicted"/>
<dbReference type="Proteomes" id="UP000003773">
    <property type="component" value="Unassembled WGS sequence"/>
</dbReference>
<dbReference type="EMBL" id="AAXD02000018">
    <property type="protein sequence ID" value="EDN83686.1"/>
    <property type="molecule type" value="Genomic_DNA"/>
</dbReference>
<reference evidence="1 2" key="1">
    <citation type="submission" date="2007-04" db="EMBL/GenBank/DDBJ databases">
        <authorList>
            <person name="Fulton L."/>
            <person name="Clifton S."/>
            <person name="Fulton B."/>
            <person name="Xu J."/>
            <person name="Minx P."/>
            <person name="Pepin K.H."/>
            <person name="Johnson M."/>
            <person name="Thiruvilangam P."/>
            <person name="Bhonagiri V."/>
            <person name="Nash W.E."/>
            <person name="Mardis E.R."/>
            <person name="Wilson R.K."/>
        </authorList>
    </citation>
    <scope>NUCLEOTIDE SEQUENCE [LARGE SCALE GENOMIC DNA]</scope>
    <source>
        <strain evidence="1 2">L2-32</strain>
    </source>
</reference>
<organism evidence="1 2">
    <name type="scientific">Bifidobacterium adolescentis L2-32</name>
    <dbReference type="NCBI Taxonomy" id="411481"/>
    <lineage>
        <taxon>Bacteria</taxon>
        <taxon>Bacillati</taxon>
        <taxon>Actinomycetota</taxon>
        <taxon>Actinomycetes</taxon>
        <taxon>Bifidobacteriales</taxon>
        <taxon>Bifidobacteriaceae</taxon>
        <taxon>Bifidobacterium</taxon>
    </lineage>
</organism>
<reference evidence="1 2" key="2">
    <citation type="submission" date="2007-05" db="EMBL/GenBank/DDBJ databases">
        <title>Draft genome sequence of Bifidobacterium adolescentis (L2-32).</title>
        <authorList>
            <person name="Sudarsanam P."/>
            <person name="Ley R."/>
            <person name="Guruge J."/>
            <person name="Turnbaugh P.J."/>
            <person name="Mahowald M."/>
            <person name="Liep D."/>
            <person name="Gordon J."/>
        </authorList>
    </citation>
    <scope>NUCLEOTIDE SEQUENCE [LARGE SCALE GENOMIC DNA]</scope>
    <source>
        <strain evidence="1 2">L2-32</strain>
    </source>
</reference>
<gene>
    <name evidence="1" type="ORF">BIFADO_00604</name>
</gene>
<accession>A7A454</accession>